<reference evidence="9 10" key="1">
    <citation type="submission" date="2020-02" db="EMBL/GenBank/DDBJ databases">
        <title>Albibacoteraceae fam. nov., the first described family within the subdivision 4 Verrucomicrobia.</title>
        <authorList>
            <person name="Xi F."/>
        </authorList>
    </citation>
    <scope>NUCLEOTIDE SEQUENCE [LARGE SCALE GENOMIC DNA]</scope>
    <source>
        <strain evidence="9 10">CK1056</strain>
    </source>
</reference>
<sequence>MPKGSFYTSVNHYFDRAAKHSRFSPDLLEQVRACNASYRMRFPVREDDGSIRVVVAFRAEHSYHRLPTKGGIRFSAEVNLDETIALASLMTYKCALVGVPFGGAKGGVRINPFKESERFLERVTRRYTSELMRKNFIGPGIDVPAPDYGTGEREMAWIADTYKNLKQDGVTPYACVTGKPLAMQGIPGRRQATGLGVYYGIRTSLQDTELMKELGLAPGVSDKAVIVQGFGNVGYHAAKSLQDEGKARIVGIAEFEGGLWNPDGIDVEAAFLHRQEARTLKGFEGAEFIPDSAALIEYECDILVPAALENVITAENASRIQAKVIAEAANGPVDKDGEAILLQRGIFMIPDLYLNAGGVTVSYFEWLKNRAGVSFDRMTSRHEELVKMELVSEMERLTGQRLPEDRKSRLIVGPSEEELVIHALDYTMIRAYERIRSEWKTRGLKDMRTAAFLLAMEHVGKSYQYHGIFP</sequence>
<proteinExistence type="inferred from homology"/>
<dbReference type="InterPro" id="IPR006097">
    <property type="entry name" value="Glu/Leu/Phe/Val/Trp_DH_dimer"/>
</dbReference>
<dbReference type="SUPFAM" id="SSF51735">
    <property type="entry name" value="NAD(P)-binding Rossmann-fold domains"/>
    <property type="match status" value="1"/>
</dbReference>
<dbReference type="FunFam" id="3.40.50.720:FF:000100">
    <property type="entry name" value="Glutamate dehydrogenase 1, mitochondrial"/>
    <property type="match status" value="1"/>
</dbReference>
<dbReference type="RefSeq" id="WP_163965687.1">
    <property type="nucleotide sequence ID" value="NZ_JAAGNX010000003.1"/>
</dbReference>
<dbReference type="GO" id="GO:0000166">
    <property type="term" value="F:nucleotide binding"/>
    <property type="evidence" value="ECO:0007669"/>
    <property type="project" value="UniProtKB-KW"/>
</dbReference>
<dbReference type="PROSITE" id="PS00074">
    <property type="entry name" value="GLFV_DEHYDROGENASE"/>
    <property type="match status" value="1"/>
</dbReference>
<dbReference type="EMBL" id="JAAGNX010000003">
    <property type="protein sequence ID" value="NDV62903.1"/>
    <property type="molecule type" value="Genomic_DNA"/>
</dbReference>
<dbReference type="InterPro" id="IPR046346">
    <property type="entry name" value="Aminoacid_DH-like_N_sf"/>
</dbReference>
<feature type="binding site" evidence="5">
    <location>
        <position position="362"/>
    </location>
    <ligand>
        <name>substrate</name>
    </ligand>
</feature>
<dbReference type="GO" id="GO:0004352">
    <property type="term" value="F:glutamate dehydrogenase (NAD+) activity"/>
    <property type="evidence" value="ECO:0007669"/>
    <property type="project" value="TreeGrafter"/>
</dbReference>
<keyword evidence="5" id="KW-0520">NAD</keyword>
<evidence type="ECO:0000256" key="4">
    <source>
        <dbReference type="PIRSR" id="PIRSR000185-1"/>
    </source>
</evidence>
<dbReference type="Gene3D" id="3.40.50.10860">
    <property type="entry name" value="Leucine Dehydrogenase, chain A, domain 1"/>
    <property type="match status" value="1"/>
</dbReference>
<dbReference type="SMART" id="SM00839">
    <property type="entry name" value="ELFV_dehydrog"/>
    <property type="match status" value="1"/>
</dbReference>
<evidence type="ECO:0000256" key="2">
    <source>
        <dbReference type="ARBA" id="ARBA00023002"/>
    </source>
</evidence>
<dbReference type="InterPro" id="IPR006096">
    <property type="entry name" value="Glu/Leu/Phe/Val/Trp_DH_C"/>
</dbReference>
<evidence type="ECO:0000256" key="1">
    <source>
        <dbReference type="ARBA" id="ARBA00006382"/>
    </source>
</evidence>
<dbReference type="InterPro" id="IPR033524">
    <property type="entry name" value="Glu/Leu/Phe/Val_DH_AS"/>
</dbReference>
<keyword evidence="2 3" id="KW-0560">Oxidoreductase</keyword>
<dbReference type="Pfam" id="PF00208">
    <property type="entry name" value="ELFV_dehydrog"/>
    <property type="match status" value="1"/>
</dbReference>
<name>A0A6B2M2D5_9BACT</name>
<evidence type="ECO:0000313" key="10">
    <source>
        <dbReference type="Proteomes" id="UP000478417"/>
    </source>
</evidence>
<comment type="caution">
    <text evidence="9">The sequence shown here is derived from an EMBL/GenBank/DDBJ whole genome shotgun (WGS) entry which is preliminary data.</text>
</comment>
<dbReference type="AlphaFoldDB" id="A0A6B2M2D5"/>
<dbReference type="Proteomes" id="UP000478417">
    <property type="component" value="Unassembled WGS sequence"/>
</dbReference>
<comment type="similarity">
    <text evidence="1 3 7">Belongs to the Glu/Leu/Phe/Val dehydrogenases family.</text>
</comment>
<dbReference type="SUPFAM" id="SSF53223">
    <property type="entry name" value="Aminoacid dehydrogenase-like, N-terminal domain"/>
    <property type="match status" value="1"/>
</dbReference>
<dbReference type="InterPro" id="IPR006095">
    <property type="entry name" value="Glu/Leu/Phe/Val/Trp_DH"/>
</dbReference>
<gene>
    <name evidence="9" type="ORF">G0Q06_10610</name>
</gene>
<dbReference type="InterPro" id="IPR036291">
    <property type="entry name" value="NAD(P)-bd_dom_sf"/>
</dbReference>
<feature type="binding site" evidence="5">
    <location>
        <position position="69"/>
    </location>
    <ligand>
        <name>substrate</name>
    </ligand>
</feature>
<evidence type="ECO:0000256" key="5">
    <source>
        <dbReference type="PIRSR" id="PIRSR000185-2"/>
    </source>
</evidence>
<protein>
    <recommendedName>
        <fullName evidence="3">Glutamate dehydrogenase</fullName>
    </recommendedName>
</protein>
<feature type="binding site" evidence="5">
    <location>
        <position position="232"/>
    </location>
    <ligand>
        <name>NAD(+)</name>
        <dbReference type="ChEBI" id="CHEBI:57540"/>
    </ligand>
</feature>
<dbReference type="PANTHER" id="PTHR11606">
    <property type="entry name" value="GLUTAMATE DEHYDROGENASE"/>
    <property type="match status" value="1"/>
</dbReference>
<dbReference type="PRINTS" id="PR00082">
    <property type="entry name" value="GLFDHDRGNASE"/>
</dbReference>
<feature type="domain" description="Glutamate/phenylalanine/leucine/valine/L-tryptophan dehydrogenase C-terminal" evidence="8">
    <location>
        <begin position="186"/>
        <end position="467"/>
    </location>
</feature>
<dbReference type="InterPro" id="IPR014362">
    <property type="entry name" value="Glu_DH"/>
</dbReference>
<evidence type="ECO:0000256" key="6">
    <source>
        <dbReference type="PIRSR" id="PIRSR000185-3"/>
    </source>
</evidence>
<feature type="active site" description="Proton donor" evidence="4">
    <location>
        <position position="105"/>
    </location>
</feature>
<evidence type="ECO:0000259" key="8">
    <source>
        <dbReference type="SMART" id="SM00839"/>
    </source>
</evidence>
<organism evidence="9 10">
    <name type="scientific">Oceanipulchritudo coccoides</name>
    <dbReference type="NCBI Taxonomy" id="2706888"/>
    <lineage>
        <taxon>Bacteria</taxon>
        <taxon>Pseudomonadati</taxon>
        <taxon>Verrucomicrobiota</taxon>
        <taxon>Opitutia</taxon>
        <taxon>Puniceicoccales</taxon>
        <taxon>Oceanipulchritudinaceae</taxon>
        <taxon>Oceanipulchritudo</taxon>
    </lineage>
</organism>
<evidence type="ECO:0000256" key="7">
    <source>
        <dbReference type="RuleBase" id="RU004417"/>
    </source>
</evidence>
<evidence type="ECO:0000313" key="9">
    <source>
        <dbReference type="EMBL" id="NDV62903.1"/>
    </source>
</evidence>
<evidence type="ECO:0000256" key="3">
    <source>
        <dbReference type="PIRNR" id="PIRNR000185"/>
    </source>
</evidence>
<dbReference type="PIRSF" id="PIRSF000185">
    <property type="entry name" value="Glu_DH"/>
    <property type="match status" value="1"/>
</dbReference>
<feature type="site" description="Important for catalysis" evidence="6">
    <location>
        <position position="147"/>
    </location>
</feature>
<feature type="binding site" evidence="5">
    <location>
        <position position="93"/>
    </location>
    <ligand>
        <name>substrate</name>
    </ligand>
</feature>
<dbReference type="Pfam" id="PF02812">
    <property type="entry name" value="ELFV_dehydrog_N"/>
    <property type="match status" value="1"/>
</dbReference>
<keyword evidence="5" id="KW-0547">Nucleotide-binding</keyword>
<dbReference type="InterPro" id="IPR033922">
    <property type="entry name" value="NAD_bind_Glu_DH"/>
</dbReference>
<dbReference type="Gene3D" id="3.40.50.720">
    <property type="entry name" value="NAD(P)-binding Rossmann-like Domain"/>
    <property type="match status" value="1"/>
</dbReference>
<accession>A0A6B2M2D5</accession>
<dbReference type="GO" id="GO:0006538">
    <property type="term" value="P:L-glutamate catabolic process"/>
    <property type="evidence" value="ECO:0007669"/>
    <property type="project" value="TreeGrafter"/>
</dbReference>
<keyword evidence="10" id="KW-1185">Reference proteome</keyword>
<dbReference type="PANTHER" id="PTHR11606:SF13">
    <property type="entry name" value="GLUTAMATE DEHYDROGENASE 1, MITOCHONDRIAL"/>
    <property type="match status" value="1"/>
</dbReference>
<dbReference type="CDD" id="cd01076">
    <property type="entry name" value="NAD_bind_1_Glu_DH"/>
    <property type="match status" value="1"/>
</dbReference>
<feature type="binding site" evidence="5">
    <location>
        <position position="193"/>
    </location>
    <ligand>
        <name>NAD(+)</name>
        <dbReference type="ChEBI" id="CHEBI:57540"/>
    </ligand>
</feature>